<feature type="domain" description="DHFR" evidence="10">
    <location>
        <begin position="2"/>
        <end position="162"/>
    </location>
</feature>
<dbReference type="PIRSF" id="PIRSF000194">
    <property type="entry name" value="DHFR"/>
    <property type="match status" value="1"/>
</dbReference>
<keyword evidence="12" id="KW-1185">Reference proteome</keyword>
<reference evidence="11 12" key="1">
    <citation type="submission" date="2019-06" db="EMBL/GenBank/DDBJ databases">
        <title>Thermomonas aquatica sp. nov., isolated from an industrial wastewater treatment plant.</title>
        <authorList>
            <person name="Jeon J.H."/>
            <person name="Park D.-S."/>
        </authorList>
    </citation>
    <scope>NUCLEOTIDE SEQUENCE [LARGE SCALE GENOMIC DNA]</scope>
    <source>
        <strain evidence="11 12">SY21</strain>
    </source>
</reference>
<dbReference type="PRINTS" id="PR00070">
    <property type="entry name" value="DHFR"/>
</dbReference>
<evidence type="ECO:0000259" key="10">
    <source>
        <dbReference type="PROSITE" id="PS51330"/>
    </source>
</evidence>
<comment type="similarity">
    <text evidence="2 8 9">Belongs to the dihydrofolate reductase family.</text>
</comment>
<keyword evidence="6 8" id="KW-0560">Oxidoreductase</keyword>
<dbReference type="GO" id="GO:0046654">
    <property type="term" value="P:tetrahydrofolate biosynthetic process"/>
    <property type="evidence" value="ECO:0007669"/>
    <property type="project" value="UniProtKB-UniPathway"/>
</dbReference>
<dbReference type="EC" id="1.5.1.3" evidence="3 8"/>
<dbReference type="Gene3D" id="3.40.430.10">
    <property type="entry name" value="Dihydrofolate Reductase, subunit A"/>
    <property type="match status" value="1"/>
</dbReference>
<evidence type="ECO:0000313" key="11">
    <source>
        <dbReference type="EMBL" id="QDA56770.1"/>
    </source>
</evidence>
<accession>A0A5B7ZNU2</accession>
<evidence type="ECO:0000256" key="5">
    <source>
        <dbReference type="ARBA" id="ARBA00022857"/>
    </source>
</evidence>
<dbReference type="GO" id="GO:0004146">
    <property type="term" value="F:dihydrofolate reductase activity"/>
    <property type="evidence" value="ECO:0007669"/>
    <property type="project" value="UniProtKB-EC"/>
</dbReference>
<dbReference type="InterPro" id="IPR001796">
    <property type="entry name" value="DHFR_dom"/>
</dbReference>
<keyword evidence="5 8" id="KW-0521">NADP</keyword>
<dbReference type="GO" id="GO:0046655">
    <property type="term" value="P:folic acid metabolic process"/>
    <property type="evidence" value="ECO:0007669"/>
    <property type="project" value="TreeGrafter"/>
</dbReference>
<dbReference type="UniPathway" id="UPA00077">
    <property type="reaction ID" value="UER00158"/>
</dbReference>
<dbReference type="FunFam" id="3.40.430.10:FF:000001">
    <property type="entry name" value="Dihydrofolate reductase"/>
    <property type="match status" value="1"/>
</dbReference>
<evidence type="ECO:0000256" key="4">
    <source>
        <dbReference type="ARBA" id="ARBA00022563"/>
    </source>
</evidence>
<dbReference type="GO" id="GO:0046452">
    <property type="term" value="P:dihydrofolate metabolic process"/>
    <property type="evidence" value="ECO:0007669"/>
    <property type="project" value="TreeGrafter"/>
</dbReference>
<evidence type="ECO:0000256" key="3">
    <source>
        <dbReference type="ARBA" id="ARBA00012856"/>
    </source>
</evidence>
<dbReference type="PANTHER" id="PTHR48069:SF3">
    <property type="entry name" value="DIHYDROFOLATE REDUCTASE"/>
    <property type="match status" value="1"/>
</dbReference>
<dbReference type="GO" id="GO:0005829">
    <property type="term" value="C:cytosol"/>
    <property type="evidence" value="ECO:0007669"/>
    <property type="project" value="TreeGrafter"/>
</dbReference>
<dbReference type="InterPro" id="IPR024072">
    <property type="entry name" value="DHFR-like_dom_sf"/>
</dbReference>
<dbReference type="InterPro" id="IPR012259">
    <property type="entry name" value="DHFR"/>
</dbReference>
<keyword evidence="4 8" id="KW-0554">One-carbon metabolism</keyword>
<dbReference type="CDD" id="cd00209">
    <property type="entry name" value="DHFR"/>
    <property type="match status" value="1"/>
</dbReference>
<proteinExistence type="inferred from homology"/>
<dbReference type="Proteomes" id="UP000308149">
    <property type="component" value="Chromosome"/>
</dbReference>
<comment type="pathway">
    <text evidence="1 8">Cofactor biosynthesis; tetrahydrofolate biosynthesis; 5,6,7,8-tetrahydrofolate from 7,8-dihydrofolate: step 1/1.</text>
</comment>
<dbReference type="RefSeq" id="WP_139715822.1">
    <property type="nucleotide sequence ID" value="NZ_CP040871.1"/>
</dbReference>
<organism evidence="11 12">
    <name type="scientific">Thermomonas aquatica</name>
    <dbReference type="NCBI Taxonomy" id="2202149"/>
    <lineage>
        <taxon>Bacteria</taxon>
        <taxon>Pseudomonadati</taxon>
        <taxon>Pseudomonadota</taxon>
        <taxon>Gammaproteobacteria</taxon>
        <taxon>Lysobacterales</taxon>
        <taxon>Lysobacteraceae</taxon>
        <taxon>Thermomonas</taxon>
    </lineage>
</organism>
<evidence type="ECO:0000256" key="6">
    <source>
        <dbReference type="ARBA" id="ARBA00023002"/>
    </source>
</evidence>
<evidence type="ECO:0000313" key="12">
    <source>
        <dbReference type="Proteomes" id="UP000308149"/>
    </source>
</evidence>
<comment type="function">
    <text evidence="7 8">Key enzyme in folate metabolism. Catalyzes an essential reaction for de novo glycine and purine synthesis, and for DNA precursor synthesis.</text>
</comment>
<evidence type="ECO:0000256" key="2">
    <source>
        <dbReference type="ARBA" id="ARBA00009539"/>
    </source>
</evidence>
<dbReference type="GO" id="GO:0006730">
    <property type="term" value="P:one-carbon metabolic process"/>
    <property type="evidence" value="ECO:0007669"/>
    <property type="project" value="UniProtKB-KW"/>
</dbReference>
<evidence type="ECO:0000256" key="7">
    <source>
        <dbReference type="ARBA" id="ARBA00025067"/>
    </source>
</evidence>
<dbReference type="PROSITE" id="PS51330">
    <property type="entry name" value="DHFR_2"/>
    <property type="match status" value="1"/>
</dbReference>
<dbReference type="Pfam" id="PF00186">
    <property type="entry name" value="DHFR_1"/>
    <property type="match status" value="1"/>
</dbReference>
<dbReference type="OrthoDB" id="9804315at2"/>
<comment type="catalytic activity">
    <reaction evidence="8">
        <text>(6S)-5,6,7,8-tetrahydrofolate + NADP(+) = 7,8-dihydrofolate + NADPH + H(+)</text>
        <dbReference type="Rhea" id="RHEA:15009"/>
        <dbReference type="ChEBI" id="CHEBI:15378"/>
        <dbReference type="ChEBI" id="CHEBI:57451"/>
        <dbReference type="ChEBI" id="CHEBI:57453"/>
        <dbReference type="ChEBI" id="CHEBI:57783"/>
        <dbReference type="ChEBI" id="CHEBI:58349"/>
        <dbReference type="EC" id="1.5.1.3"/>
    </reaction>
</comment>
<dbReference type="KEGG" id="thes:FHQ07_05285"/>
<evidence type="ECO:0000256" key="9">
    <source>
        <dbReference type="RuleBase" id="RU004474"/>
    </source>
</evidence>
<dbReference type="GO" id="GO:0070401">
    <property type="term" value="F:NADP+ binding"/>
    <property type="evidence" value="ECO:0007669"/>
    <property type="project" value="UniProtKB-ARBA"/>
</dbReference>
<evidence type="ECO:0000256" key="1">
    <source>
        <dbReference type="ARBA" id="ARBA00004903"/>
    </source>
</evidence>
<evidence type="ECO:0000256" key="8">
    <source>
        <dbReference type="PIRNR" id="PIRNR000194"/>
    </source>
</evidence>
<dbReference type="PROSITE" id="PS00075">
    <property type="entry name" value="DHFR_1"/>
    <property type="match status" value="1"/>
</dbReference>
<dbReference type="InterPro" id="IPR017925">
    <property type="entry name" value="DHFR_CS"/>
</dbReference>
<name>A0A5B7ZNU2_9GAMM</name>
<gene>
    <name evidence="11" type="ORF">FHQ07_05285</name>
</gene>
<dbReference type="SUPFAM" id="SSF53597">
    <property type="entry name" value="Dihydrofolate reductase-like"/>
    <property type="match status" value="1"/>
</dbReference>
<sequence>MQVSLVAALDRNYAIGKGNALPWHLPDDLKRFKALTLGKPVLMGRKTAESLGRALPKRRNLVLTRSGRVPFDGMQAVASLEEAMDVAGHDGDELCIIGGGELYALALPWATHMRLTFVDTEVEGADAFFPRFDVRAWRETAREAHPADTAHAVAFAFVDYART</sequence>
<protein>
    <recommendedName>
        <fullName evidence="3 8">Dihydrofolate reductase</fullName>
        <ecNumber evidence="3 8">1.5.1.3</ecNumber>
    </recommendedName>
</protein>
<dbReference type="AlphaFoldDB" id="A0A5B7ZNU2"/>
<dbReference type="PANTHER" id="PTHR48069">
    <property type="entry name" value="DIHYDROFOLATE REDUCTASE"/>
    <property type="match status" value="1"/>
</dbReference>
<dbReference type="EMBL" id="CP040871">
    <property type="protein sequence ID" value="QDA56770.1"/>
    <property type="molecule type" value="Genomic_DNA"/>
</dbReference>